<keyword evidence="5" id="KW-1185">Reference proteome</keyword>
<dbReference type="InterPro" id="IPR041183">
    <property type="entry name" value="Cyclophilin-like"/>
</dbReference>
<dbReference type="RefSeq" id="WP_074891450.1">
    <property type="nucleotide sequence ID" value="NZ_FOXO01000037.1"/>
</dbReference>
<feature type="region of interest" description="Disordered" evidence="1">
    <location>
        <begin position="62"/>
        <end position="81"/>
    </location>
</feature>
<dbReference type="EMBL" id="FOXO01000037">
    <property type="protein sequence ID" value="SFQ35139.1"/>
    <property type="molecule type" value="Genomic_DNA"/>
</dbReference>
<accession>A0A1I5XT68</accession>
<protein>
    <recommendedName>
        <fullName evidence="3">Cyclophilin-like domain-containing protein</fullName>
    </recommendedName>
</protein>
<dbReference type="SUPFAM" id="SSF50891">
    <property type="entry name" value="Cyclophilin-like"/>
    <property type="match status" value="1"/>
</dbReference>
<feature type="chain" id="PRO_5010304257" description="Cyclophilin-like domain-containing protein" evidence="2">
    <location>
        <begin position="23"/>
        <end position="201"/>
    </location>
</feature>
<evidence type="ECO:0000259" key="3">
    <source>
        <dbReference type="Pfam" id="PF18050"/>
    </source>
</evidence>
<evidence type="ECO:0000256" key="2">
    <source>
        <dbReference type="SAM" id="SignalP"/>
    </source>
</evidence>
<sequence length="201" mass="21963">MKTKLIMMTLCVFMMLCTSACSGDTKTSYENYDSSAAISESEDIEAESTEEIVLSEDVKTYHTEETDNQAVESDASSDDTGIGEKTMIMKIGDIKVNVDWENNQAVDALRNMVEKGDVIIQMSMYGGFEQVGSIGQSLPRNDKQMTTSSGDIVLYSGNQIVVFYGSNSWSYTQLGHISDKDEAGMTELLSNGDVTITISMG</sequence>
<gene>
    <name evidence="4" type="ORF">SAMN04487928_13710</name>
</gene>
<feature type="domain" description="Cyclophilin-like" evidence="3">
    <location>
        <begin position="89"/>
        <end position="199"/>
    </location>
</feature>
<evidence type="ECO:0000313" key="5">
    <source>
        <dbReference type="Proteomes" id="UP000182624"/>
    </source>
</evidence>
<dbReference type="Proteomes" id="UP000182624">
    <property type="component" value="Unassembled WGS sequence"/>
</dbReference>
<keyword evidence="2" id="KW-0732">Signal</keyword>
<name>A0A1I5XT68_9FIRM</name>
<dbReference type="AlphaFoldDB" id="A0A1I5XT68"/>
<reference evidence="5" key="1">
    <citation type="submission" date="2016-10" db="EMBL/GenBank/DDBJ databases">
        <authorList>
            <person name="Varghese N."/>
            <person name="Submissions S."/>
        </authorList>
    </citation>
    <scope>NUCLEOTIDE SEQUENCE [LARGE SCALE GENOMIC DNA]</scope>
    <source>
        <strain evidence="5">P18</strain>
    </source>
</reference>
<feature type="signal peptide" evidence="2">
    <location>
        <begin position="1"/>
        <end position="22"/>
    </location>
</feature>
<dbReference type="Pfam" id="PF18050">
    <property type="entry name" value="Cyclophil_like2"/>
    <property type="match status" value="1"/>
</dbReference>
<dbReference type="OrthoDB" id="9801466at2"/>
<evidence type="ECO:0000256" key="1">
    <source>
        <dbReference type="SAM" id="MobiDB-lite"/>
    </source>
</evidence>
<proteinExistence type="predicted"/>
<dbReference type="InterPro" id="IPR029000">
    <property type="entry name" value="Cyclophilin-like_dom_sf"/>
</dbReference>
<evidence type="ECO:0000313" key="4">
    <source>
        <dbReference type="EMBL" id="SFQ35139.1"/>
    </source>
</evidence>
<organism evidence="4 5">
    <name type="scientific">Butyrivibrio proteoclasticus</name>
    <dbReference type="NCBI Taxonomy" id="43305"/>
    <lineage>
        <taxon>Bacteria</taxon>
        <taxon>Bacillati</taxon>
        <taxon>Bacillota</taxon>
        <taxon>Clostridia</taxon>
        <taxon>Lachnospirales</taxon>
        <taxon>Lachnospiraceae</taxon>
        <taxon>Butyrivibrio</taxon>
    </lineage>
</organism>